<dbReference type="PATRIC" id="fig|1348973.3.peg.3202"/>
<dbReference type="SUPFAM" id="SSF54593">
    <property type="entry name" value="Glyoxalase/Bleomycin resistance protein/Dihydroxybiphenyl dioxygenase"/>
    <property type="match status" value="1"/>
</dbReference>
<evidence type="ECO:0000313" key="2">
    <source>
        <dbReference type="EMBL" id="KEF37516.1"/>
    </source>
</evidence>
<organism evidence="2 3">
    <name type="scientific">Schinkia azotoformans MEV2011</name>
    <dbReference type="NCBI Taxonomy" id="1348973"/>
    <lineage>
        <taxon>Bacteria</taxon>
        <taxon>Bacillati</taxon>
        <taxon>Bacillota</taxon>
        <taxon>Bacilli</taxon>
        <taxon>Bacillales</taxon>
        <taxon>Bacillaceae</taxon>
        <taxon>Calidifontibacillus/Schinkia group</taxon>
        <taxon>Schinkia</taxon>
    </lineage>
</organism>
<sequence>MAKKTVDIVRFHHAELTVTDLDRAREFYCKGLGFIETESDAEHIYLRAIEDANHHCLVLTKGNQASLKHIAYRVGSDEDLDVLDELFTELGMKKIWIGAGEEKGQGRALRIQDPGGMPVEFFFEMDKAERMLQKYHLQGNSKIKRIDHANCLITNIDELYDWYSKNLGFRTSEFTVNGYEEDEHIWAAWMHRKPSVHDLALISEKGPRYHHTGFWMDDAKSILDACDHLASLGYYAHIERSPGRHGTSNAFFVYVRDHDGNRIELYTGDYFTNDPDFEPIKWHLDDPQRATFWGALPPESWRNEAVQVEDILTGQLLPVETVKRLEKAENQN</sequence>
<name>A0A072NJ56_SCHAZ</name>
<dbReference type="GO" id="GO:0051213">
    <property type="term" value="F:dioxygenase activity"/>
    <property type="evidence" value="ECO:0007669"/>
    <property type="project" value="UniProtKB-KW"/>
</dbReference>
<dbReference type="RefSeq" id="WP_035196854.1">
    <property type="nucleotide sequence ID" value="NZ_JJRY01000014.1"/>
</dbReference>
<gene>
    <name evidence="2" type="ORF">M670_03324</name>
</gene>
<dbReference type="InterPro" id="IPR004360">
    <property type="entry name" value="Glyas_Fos-R_dOase_dom"/>
</dbReference>
<keyword evidence="2" id="KW-0560">Oxidoreductase</keyword>
<dbReference type="PROSITE" id="PS51819">
    <property type="entry name" value="VOC"/>
    <property type="match status" value="2"/>
</dbReference>
<comment type="caution">
    <text evidence="2">The sequence shown here is derived from an EMBL/GenBank/DDBJ whole genome shotgun (WGS) entry which is preliminary data.</text>
</comment>
<dbReference type="PANTHER" id="PTHR21366">
    <property type="entry name" value="GLYOXALASE FAMILY PROTEIN"/>
    <property type="match status" value="1"/>
</dbReference>
<reference evidence="2 3" key="1">
    <citation type="submission" date="2014-04" db="EMBL/GenBank/DDBJ databases">
        <title>Draft genome sequence of Bacillus azotoformans MEV2011, a (co-) denitrifying strain unable to grow in the presence of oxygen.</title>
        <authorList>
            <person name="Nielsen M."/>
            <person name="Schreiber L."/>
            <person name="Finster K."/>
            <person name="Schramm A."/>
        </authorList>
    </citation>
    <scope>NUCLEOTIDE SEQUENCE [LARGE SCALE GENOMIC DNA]</scope>
    <source>
        <strain evidence="2 3">MEV2011</strain>
    </source>
</reference>
<accession>A0A072NJ56</accession>
<protein>
    <submittedName>
        <fullName evidence="2">3,4-dihydroxyphenylacetate 2,3-dioxygenase</fullName>
    </submittedName>
</protein>
<feature type="domain" description="VOC" evidence="1">
    <location>
        <begin position="10"/>
        <end position="124"/>
    </location>
</feature>
<proteinExistence type="predicted"/>
<dbReference type="InterPro" id="IPR011981">
    <property type="entry name" value="DHPA_dOase_Mn/Fe"/>
</dbReference>
<dbReference type="Pfam" id="PF00903">
    <property type="entry name" value="Glyoxalase"/>
    <property type="match status" value="2"/>
</dbReference>
<dbReference type="InterPro" id="IPR050383">
    <property type="entry name" value="GlyoxalaseI/FosfomycinResist"/>
</dbReference>
<feature type="domain" description="VOC" evidence="1">
    <location>
        <begin position="145"/>
        <end position="268"/>
    </location>
</feature>
<dbReference type="InterPro" id="IPR037523">
    <property type="entry name" value="VOC_core"/>
</dbReference>
<evidence type="ECO:0000259" key="1">
    <source>
        <dbReference type="PROSITE" id="PS51819"/>
    </source>
</evidence>
<dbReference type="OrthoDB" id="317332at2"/>
<keyword evidence="2" id="KW-0223">Dioxygenase</keyword>
<evidence type="ECO:0000313" key="3">
    <source>
        <dbReference type="Proteomes" id="UP000027936"/>
    </source>
</evidence>
<dbReference type="NCBIfam" id="TIGR02295">
    <property type="entry name" value="HpaD"/>
    <property type="match status" value="1"/>
</dbReference>
<dbReference type="Proteomes" id="UP000027936">
    <property type="component" value="Unassembled WGS sequence"/>
</dbReference>
<dbReference type="AlphaFoldDB" id="A0A072NJ56"/>
<dbReference type="InterPro" id="IPR029068">
    <property type="entry name" value="Glyas_Bleomycin-R_OHBP_Dase"/>
</dbReference>
<dbReference type="EMBL" id="JJRY01000014">
    <property type="protein sequence ID" value="KEF37516.1"/>
    <property type="molecule type" value="Genomic_DNA"/>
</dbReference>
<dbReference type="Gene3D" id="3.10.180.10">
    <property type="entry name" value="2,3-Dihydroxybiphenyl 1,2-Dioxygenase, domain 1"/>
    <property type="match status" value="2"/>
</dbReference>